<dbReference type="RefSeq" id="WP_005554764.1">
    <property type="nucleotide sequence ID" value="NZ_AOIB01000015.1"/>
</dbReference>
<sequence length="64" mass="6581">MNPNVGGLDRLLRVVVGIALLVVGYRNRGQTLGTLAFVAGSDVLATAIIQRCPANGVLGIDTCS</sequence>
<comment type="caution">
    <text evidence="2">The sequence shown here is derived from an EMBL/GenBank/DDBJ whole genome shotgun (WGS) entry which is preliminary data.</text>
</comment>
<feature type="domain" description="Inner membrane protein YgaP-like transmembrane" evidence="1">
    <location>
        <begin position="1"/>
        <end position="64"/>
    </location>
</feature>
<dbReference type="PATRIC" id="fig|1227497.3.peg.1411"/>
<name>L9XCU1_9EURY</name>
<dbReference type="AlphaFoldDB" id="L9XCU1"/>
<evidence type="ECO:0000259" key="1">
    <source>
        <dbReference type="Pfam" id="PF11127"/>
    </source>
</evidence>
<protein>
    <recommendedName>
        <fullName evidence="1">Inner membrane protein YgaP-like transmembrane domain-containing protein</fullName>
    </recommendedName>
</protein>
<gene>
    <name evidence="2" type="ORF">C491_06853</name>
</gene>
<reference evidence="2 3" key="1">
    <citation type="journal article" date="2014" name="PLoS Genet.">
        <title>Phylogenetically driven sequencing of extremely halophilic archaea reveals strategies for static and dynamic osmo-response.</title>
        <authorList>
            <person name="Becker E.A."/>
            <person name="Seitzer P.M."/>
            <person name="Tritt A."/>
            <person name="Larsen D."/>
            <person name="Krusor M."/>
            <person name="Yao A.I."/>
            <person name="Wu D."/>
            <person name="Madern D."/>
            <person name="Eisen J.A."/>
            <person name="Darling A.E."/>
            <person name="Facciotti M.T."/>
        </authorList>
    </citation>
    <scope>NUCLEOTIDE SEQUENCE [LARGE SCALE GENOMIC DNA]</scope>
    <source>
        <strain evidence="2 3">DSM 10524</strain>
    </source>
</reference>
<keyword evidence="3" id="KW-1185">Reference proteome</keyword>
<evidence type="ECO:0000313" key="2">
    <source>
        <dbReference type="EMBL" id="ELY59509.1"/>
    </source>
</evidence>
<dbReference type="eggNOG" id="arCOG06386">
    <property type="taxonomic scope" value="Archaea"/>
</dbReference>
<accession>L9XCU1</accession>
<dbReference type="InterPro" id="IPR021309">
    <property type="entry name" value="YgaP-like_TM"/>
</dbReference>
<dbReference type="Proteomes" id="UP000011688">
    <property type="component" value="Unassembled WGS sequence"/>
</dbReference>
<proteinExistence type="predicted"/>
<dbReference type="EMBL" id="AOIB01000015">
    <property type="protein sequence ID" value="ELY59509.1"/>
    <property type="molecule type" value="Genomic_DNA"/>
</dbReference>
<dbReference type="Pfam" id="PF11127">
    <property type="entry name" value="YgaP-like_TM"/>
    <property type="match status" value="1"/>
</dbReference>
<dbReference type="OrthoDB" id="100832at2157"/>
<evidence type="ECO:0000313" key="3">
    <source>
        <dbReference type="Proteomes" id="UP000011688"/>
    </source>
</evidence>
<organism evidence="2 3">
    <name type="scientific">Natronococcus amylolyticus DSM 10524</name>
    <dbReference type="NCBI Taxonomy" id="1227497"/>
    <lineage>
        <taxon>Archaea</taxon>
        <taxon>Methanobacteriati</taxon>
        <taxon>Methanobacteriota</taxon>
        <taxon>Stenosarchaea group</taxon>
        <taxon>Halobacteria</taxon>
        <taxon>Halobacteriales</taxon>
        <taxon>Natrialbaceae</taxon>
        <taxon>Natronococcus</taxon>
    </lineage>
</organism>